<dbReference type="InterPro" id="IPR032675">
    <property type="entry name" value="LRR_dom_sf"/>
</dbReference>
<dbReference type="Gene3D" id="3.80.10.10">
    <property type="entry name" value="Ribonuclease Inhibitor"/>
    <property type="match status" value="1"/>
</dbReference>
<accession>A0A9W6SW65</accession>
<evidence type="ECO:0000313" key="1">
    <source>
        <dbReference type="EMBL" id="GME68278.1"/>
    </source>
</evidence>
<protein>
    <submittedName>
        <fullName evidence="1">Unnamed protein product</fullName>
    </submittedName>
</protein>
<keyword evidence="2" id="KW-1185">Reference proteome</keyword>
<dbReference type="SUPFAM" id="SSF52047">
    <property type="entry name" value="RNI-like"/>
    <property type="match status" value="1"/>
</dbReference>
<sequence length="112" mass="12665">MDVNFSRCLQITDDGMFAFLEHSSQTIVELNLNSVKELTKGLFTKLSRKLYFPLLTTLDIGFVRSVDDSVLSILSRVAPKLKILEVYGDNKCTPKALVRDDLRIIGRENDSI</sequence>
<dbReference type="Proteomes" id="UP001165063">
    <property type="component" value="Unassembled WGS sequence"/>
</dbReference>
<comment type="caution">
    <text evidence="1">The sequence shown here is derived from an EMBL/GenBank/DDBJ whole genome shotgun (WGS) entry which is preliminary data.</text>
</comment>
<reference evidence="1" key="1">
    <citation type="submission" date="2023-04" db="EMBL/GenBank/DDBJ databases">
        <title>Ambrosiozyma monospora NBRC 1965.</title>
        <authorList>
            <person name="Ichikawa N."/>
            <person name="Sato H."/>
            <person name="Tonouchi N."/>
        </authorList>
    </citation>
    <scope>NUCLEOTIDE SEQUENCE</scope>
    <source>
        <strain evidence="1">NBRC 1965</strain>
    </source>
</reference>
<proteinExistence type="predicted"/>
<dbReference type="OrthoDB" id="1924287at2759"/>
<name>A0A9W6SW65_AMBMO</name>
<evidence type="ECO:0000313" key="2">
    <source>
        <dbReference type="Proteomes" id="UP001165063"/>
    </source>
</evidence>
<gene>
    <name evidence="1" type="ORF">Amon01_000899900</name>
</gene>
<dbReference type="AlphaFoldDB" id="A0A9W6SW65"/>
<dbReference type="EMBL" id="BSXU01009160">
    <property type="protein sequence ID" value="GME68278.1"/>
    <property type="molecule type" value="Genomic_DNA"/>
</dbReference>
<organism evidence="1 2">
    <name type="scientific">Ambrosiozyma monospora</name>
    <name type="common">Yeast</name>
    <name type="synonym">Endomycopsis monosporus</name>
    <dbReference type="NCBI Taxonomy" id="43982"/>
    <lineage>
        <taxon>Eukaryota</taxon>
        <taxon>Fungi</taxon>
        <taxon>Dikarya</taxon>
        <taxon>Ascomycota</taxon>
        <taxon>Saccharomycotina</taxon>
        <taxon>Pichiomycetes</taxon>
        <taxon>Pichiales</taxon>
        <taxon>Pichiaceae</taxon>
        <taxon>Ambrosiozyma</taxon>
    </lineage>
</organism>